<gene>
    <name evidence="2" type="ORF">HNP68_000967</name>
    <name evidence="3" type="ORF">HNP68_000994</name>
</gene>
<evidence type="ECO:0000313" key="3">
    <source>
        <dbReference type="EMBL" id="MBB6043372.1"/>
    </source>
</evidence>
<dbReference type="SMART" id="SM01321">
    <property type="entry name" value="Y1_Tnp"/>
    <property type="match status" value="1"/>
</dbReference>
<keyword evidence="4" id="KW-1185">Reference proteome</keyword>
<dbReference type="SUPFAM" id="SSF143422">
    <property type="entry name" value="Transposase IS200-like"/>
    <property type="match status" value="1"/>
</dbReference>
<protein>
    <submittedName>
        <fullName evidence="3">Transposase</fullName>
    </submittedName>
</protein>
<dbReference type="PANTHER" id="PTHR33360:SF2">
    <property type="entry name" value="TRANSPOSASE FOR INSERTION SEQUENCE ELEMENT IS200"/>
    <property type="match status" value="1"/>
</dbReference>
<evidence type="ECO:0000313" key="4">
    <source>
        <dbReference type="Proteomes" id="UP000555838"/>
    </source>
</evidence>
<dbReference type="PANTHER" id="PTHR33360">
    <property type="entry name" value="TRANSPOSASE FOR INSERTION SEQUENCE ELEMENT IS200"/>
    <property type="match status" value="1"/>
</dbReference>
<dbReference type="NCBIfam" id="NF033573">
    <property type="entry name" value="transpos_IS200"/>
    <property type="match status" value="1"/>
</dbReference>
<evidence type="ECO:0000259" key="1">
    <source>
        <dbReference type="SMART" id="SM01321"/>
    </source>
</evidence>
<dbReference type="Proteomes" id="UP000555838">
    <property type="component" value="Unassembled WGS sequence"/>
</dbReference>
<sequence length="143" mass="16890">MSHKLIFNNHCVYSINYHLVLVTKYRHKCINAELSSSLYQIIFNICSLWKITLNEFNHDKDHIHLLLEFTPNIQPSKFINNLKTVSSRLIRKKYSTYLDKYYWKPYFWSRSYCLISTGGASLISSKSIFKIKINPAISKFIST</sequence>
<evidence type="ECO:0000313" key="2">
    <source>
        <dbReference type="EMBL" id="MBB6043345.1"/>
    </source>
</evidence>
<dbReference type="Gene3D" id="3.30.70.1290">
    <property type="entry name" value="Transposase IS200-like"/>
    <property type="match status" value="1"/>
</dbReference>
<dbReference type="Pfam" id="PF01797">
    <property type="entry name" value="Y1_Tnp"/>
    <property type="match status" value="1"/>
</dbReference>
<feature type="domain" description="Transposase IS200-like" evidence="1">
    <location>
        <begin position="12"/>
        <end position="134"/>
    </location>
</feature>
<dbReference type="EMBL" id="JACHFG010000005">
    <property type="protein sequence ID" value="MBB6043372.1"/>
    <property type="molecule type" value="Genomic_DNA"/>
</dbReference>
<dbReference type="InterPro" id="IPR002686">
    <property type="entry name" value="Transposase_17"/>
</dbReference>
<dbReference type="EMBL" id="JACHFG010000005">
    <property type="protein sequence ID" value="MBB6043345.1"/>
    <property type="molecule type" value="Genomic_DNA"/>
</dbReference>
<dbReference type="RefSeq" id="WP_221240650.1">
    <property type="nucleotide sequence ID" value="NZ_JACHFG010000005.1"/>
</dbReference>
<dbReference type="InterPro" id="IPR036515">
    <property type="entry name" value="Transposase_17_sf"/>
</dbReference>
<name>A0ABR6PAS5_9SPIR</name>
<comment type="caution">
    <text evidence="3">The sequence shown here is derived from an EMBL/GenBank/DDBJ whole genome shotgun (WGS) entry which is preliminary data.</text>
</comment>
<reference evidence="3 4" key="1">
    <citation type="submission" date="2020-08" db="EMBL/GenBank/DDBJ databases">
        <title>Genomic Encyclopedia of Type Strains, Phase IV (KMG-IV): sequencing the most valuable type-strain genomes for metagenomic binning, comparative biology and taxonomic classification.</title>
        <authorList>
            <person name="Goeker M."/>
        </authorList>
    </citation>
    <scope>NUCLEOTIDE SEQUENCE [LARGE SCALE GENOMIC DNA]</scope>
    <source>
        <strain evidence="3 4">DSM 24625</strain>
    </source>
</reference>
<accession>A0ABR6PAS5</accession>
<organism evidence="3 4">
    <name type="scientific">Borreliella yangtzensis</name>
    <dbReference type="NCBI Taxonomy" id="683292"/>
    <lineage>
        <taxon>Bacteria</taxon>
        <taxon>Pseudomonadati</taxon>
        <taxon>Spirochaetota</taxon>
        <taxon>Spirochaetia</taxon>
        <taxon>Spirochaetales</taxon>
        <taxon>Borreliaceae</taxon>
        <taxon>Borreliella</taxon>
    </lineage>
</organism>
<proteinExistence type="predicted"/>